<proteinExistence type="predicted"/>
<feature type="compositionally biased region" description="Polar residues" evidence="2">
    <location>
        <begin position="299"/>
        <end position="312"/>
    </location>
</feature>
<dbReference type="InterPro" id="IPR013809">
    <property type="entry name" value="ENTH"/>
</dbReference>
<dbReference type="SMART" id="SM00273">
    <property type="entry name" value="ENTH"/>
    <property type="match status" value="1"/>
</dbReference>
<accession>W6MRE7</accession>
<dbReference type="RefSeq" id="XP_022461308.1">
    <property type="nucleotide sequence ID" value="XM_022600492.1"/>
</dbReference>
<feature type="compositionally biased region" description="Low complexity" evidence="2">
    <location>
        <begin position="349"/>
        <end position="373"/>
    </location>
</feature>
<feature type="region of interest" description="Disordered" evidence="2">
    <location>
        <begin position="225"/>
        <end position="439"/>
    </location>
</feature>
<dbReference type="OrthoDB" id="4033880at2759"/>
<dbReference type="InterPro" id="IPR008942">
    <property type="entry name" value="ENTH_VHS"/>
</dbReference>
<dbReference type="GO" id="GO:0080025">
    <property type="term" value="F:phosphatidylinositol-3,5-bisphosphate binding"/>
    <property type="evidence" value="ECO:0007669"/>
    <property type="project" value="EnsemblFungi"/>
</dbReference>
<keyword evidence="5" id="KW-1185">Reference proteome</keyword>
<dbReference type="GO" id="GO:0005886">
    <property type="term" value="C:plasma membrane"/>
    <property type="evidence" value="ECO:0007669"/>
    <property type="project" value="TreeGrafter"/>
</dbReference>
<dbReference type="EMBL" id="HG793130">
    <property type="protein sequence ID" value="CDK29321.1"/>
    <property type="molecule type" value="Genomic_DNA"/>
</dbReference>
<reference evidence="4" key="1">
    <citation type="submission" date="2013-12" db="EMBL/GenBank/DDBJ databases">
        <authorList>
            <person name="Genoscope - CEA"/>
        </authorList>
    </citation>
    <scope>NUCLEOTIDE SEQUENCE</scope>
    <source>
        <strain evidence="4">CBS 1993</strain>
    </source>
</reference>
<evidence type="ECO:0000256" key="1">
    <source>
        <dbReference type="SAM" id="Coils"/>
    </source>
</evidence>
<feature type="compositionally biased region" description="Polar residues" evidence="2">
    <location>
        <begin position="251"/>
        <end position="261"/>
    </location>
</feature>
<dbReference type="Pfam" id="PF01417">
    <property type="entry name" value="ENTH"/>
    <property type="match status" value="1"/>
</dbReference>
<evidence type="ECO:0000313" key="4">
    <source>
        <dbReference type="EMBL" id="CDK29321.1"/>
    </source>
</evidence>
<dbReference type="PANTHER" id="PTHR12276:SF45">
    <property type="entry name" value="CLATHRIN INTERACTOR 1"/>
    <property type="match status" value="1"/>
</dbReference>
<dbReference type="PANTHER" id="PTHR12276">
    <property type="entry name" value="EPSIN/ENT-RELATED"/>
    <property type="match status" value="1"/>
</dbReference>
<feature type="compositionally biased region" description="Acidic residues" evidence="2">
    <location>
        <begin position="279"/>
        <end position="290"/>
    </location>
</feature>
<dbReference type="GO" id="GO:0032266">
    <property type="term" value="F:phosphatidylinositol-3-phosphate binding"/>
    <property type="evidence" value="ECO:0007669"/>
    <property type="project" value="EnsemblFungi"/>
</dbReference>
<dbReference type="SUPFAM" id="SSF48464">
    <property type="entry name" value="ENTH/VHS domain"/>
    <property type="match status" value="1"/>
</dbReference>
<sequence length="439" mass="47705">MDNLGKTLNNLSLYEVKAYVRKAQNAVLNLSEMEAKVREATNNEPWGASSTLMAEISQGTYNYREREEICAMISRRFTEKSAHEWRQIYKALQLMEYLIKHGSERFVDDARANVNLITLLRSFHYIDSQGNDQGVNVRTRAKQLITLLNDESAIRQERKKARENQKKYGGLSSSSTYTNGYSGGSSSGAGARSSNNRYAAYDEDEDENGFTNRVFGDGGVFGERYEEQRQAPSKEFEEYVVDEEPARRTSKATTQTSTVNATPDLLSDGFGTSTAPAANDDDDDDDEFDDFQAAAPVVSSGNVPSLTSTAPQATPGANPLTPNNLANLFAASSHPAQPQPLPGFSQTAQPQPGYSQPSYQSFASPATPATPATKPKKNDAFSSLLMTAKTKTTSAAKPTTNDDLLGSFSNKQPAATTTTNGTNGTNGNSGNNDFDLLSF</sequence>
<feature type="compositionally biased region" description="Basic and acidic residues" evidence="2">
    <location>
        <begin position="225"/>
        <end position="237"/>
    </location>
</feature>
<dbReference type="GO" id="GO:0006897">
    <property type="term" value="P:endocytosis"/>
    <property type="evidence" value="ECO:0007669"/>
    <property type="project" value="TreeGrafter"/>
</dbReference>
<dbReference type="HOGENOM" id="CLU_040577_1_0_1"/>
<reference evidence="4" key="2">
    <citation type="submission" date="2014-02" db="EMBL/GenBank/DDBJ databases">
        <title>Complete DNA sequence of /Kuraishia capsulata/ illustrates novel genomic features among budding yeasts (/Saccharomycotina/).</title>
        <authorList>
            <person name="Morales L."/>
            <person name="Noel B."/>
            <person name="Porcel B."/>
            <person name="Marcet-Houben M."/>
            <person name="Hullo M-F."/>
            <person name="Sacerdot C."/>
            <person name="Tekaia F."/>
            <person name="Leh-Louis V."/>
            <person name="Despons L."/>
            <person name="Khanna V."/>
            <person name="Aury J-M."/>
            <person name="Barbe V."/>
            <person name="Couloux A."/>
            <person name="Labadie K."/>
            <person name="Pelletier E."/>
            <person name="Souciet J-L."/>
            <person name="Boekhout T."/>
            <person name="Gabaldon T."/>
            <person name="Wincker P."/>
            <person name="Dujon B."/>
        </authorList>
    </citation>
    <scope>NUCLEOTIDE SEQUENCE</scope>
    <source>
        <strain evidence="4">CBS 1993</strain>
    </source>
</reference>
<feature type="compositionally biased region" description="Low complexity" evidence="2">
    <location>
        <begin position="416"/>
        <end position="432"/>
    </location>
</feature>
<evidence type="ECO:0000259" key="3">
    <source>
        <dbReference type="PROSITE" id="PS50942"/>
    </source>
</evidence>
<feature type="compositionally biased region" description="Low complexity" evidence="2">
    <location>
        <begin position="169"/>
        <end position="180"/>
    </location>
</feature>
<feature type="compositionally biased region" description="Low complexity" evidence="2">
    <location>
        <begin position="387"/>
        <end position="399"/>
    </location>
</feature>
<evidence type="ECO:0000256" key="2">
    <source>
        <dbReference type="SAM" id="MobiDB-lite"/>
    </source>
</evidence>
<feature type="region of interest" description="Disordered" evidence="2">
    <location>
        <begin position="157"/>
        <end position="194"/>
    </location>
</feature>
<dbReference type="Proteomes" id="UP000019384">
    <property type="component" value="Unassembled WGS sequence"/>
</dbReference>
<feature type="domain" description="ENTH" evidence="3">
    <location>
        <begin position="25"/>
        <end position="158"/>
    </location>
</feature>
<dbReference type="GO" id="GO:0005829">
    <property type="term" value="C:cytosol"/>
    <property type="evidence" value="ECO:0007669"/>
    <property type="project" value="GOC"/>
</dbReference>
<feature type="compositionally biased region" description="Basic and acidic residues" evidence="2">
    <location>
        <begin position="157"/>
        <end position="166"/>
    </location>
</feature>
<dbReference type="Gene3D" id="1.25.40.90">
    <property type="match status" value="1"/>
</dbReference>
<dbReference type="AlphaFoldDB" id="W6MRE7"/>
<feature type="coiled-coil region" evidence="1">
    <location>
        <begin position="16"/>
        <end position="43"/>
    </location>
</feature>
<feature type="compositionally biased region" description="Low complexity" evidence="2">
    <location>
        <begin position="313"/>
        <end position="331"/>
    </location>
</feature>
<gene>
    <name evidence="4" type="ORF">KUCA_T00005309001</name>
</gene>
<dbReference type="GO" id="GO:0030125">
    <property type="term" value="C:clathrin vesicle coat"/>
    <property type="evidence" value="ECO:0007669"/>
    <property type="project" value="EnsemblFungi"/>
</dbReference>
<dbReference type="GO" id="GO:0030276">
    <property type="term" value="F:clathrin binding"/>
    <property type="evidence" value="ECO:0007669"/>
    <property type="project" value="EnsemblFungi"/>
</dbReference>
<name>W6MRE7_9ASCO</name>
<evidence type="ECO:0000313" key="5">
    <source>
        <dbReference type="Proteomes" id="UP000019384"/>
    </source>
</evidence>
<dbReference type="STRING" id="1382522.W6MRE7"/>
<dbReference type="GO" id="GO:0006895">
    <property type="term" value="P:Golgi to endosome transport"/>
    <property type="evidence" value="ECO:0007669"/>
    <property type="project" value="EnsemblFungi"/>
</dbReference>
<dbReference type="GO" id="GO:0034498">
    <property type="term" value="P:early endosome to Golgi transport"/>
    <property type="evidence" value="ECO:0007669"/>
    <property type="project" value="EnsemblFungi"/>
</dbReference>
<dbReference type="GO" id="GO:0005768">
    <property type="term" value="C:endosome"/>
    <property type="evidence" value="ECO:0007669"/>
    <property type="project" value="EnsemblFungi"/>
</dbReference>
<dbReference type="FunFam" id="1.25.40.90:FF:000006">
    <property type="entry name" value="Clathrin interactor 1"/>
    <property type="match status" value="1"/>
</dbReference>
<keyword evidence="1" id="KW-0175">Coiled coil</keyword>
<organism evidence="4 5">
    <name type="scientific">Kuraishia capsulata CBS 1993</name>
    <dbReference type="NCBI Taxonomy" id="1382522"/>
    <lineage>
        <taxon>Eukaryota</taxon>
        <taxon>Fungi</taxon>
        <taxon>Dikarya</taxon>
        <taxon>Ascomycota</taxon>
        <taxon>Saccharomycotina</taxon>
        <taxon>Pichiomycetes</taxon>
        <taxon>Pichiales</taxon>
        <taxon>Pichiaceae</taxon>
        <taxon>Kuraishia</taxon>
    </lineage>
</organism>
<dbReference type="GO" id="GO:0032511">
    <property type="term" value="P:late endosome to vacuole transport via multivesicular body sorting pathway"/>
    <property type="evidence" value="ECO:0007669"/>
    <property type="project" value="EnsemblFungi"/>
</dbReference>
<dbReference type="CDD" id="cd16992">
    <property type="entry name" value="ENTH_Ent3"/>
    <property type="match status" value="1"/>
</dbReference>
<dbReference type="GeneID" id="34522696"/>
<dbReference type="GO" id="GO:0030036">
    <property type="term" value="P:actin cytoskeleton organization"/>
    <property type="evidence" value="ECO:0007669"/>
    <property type="project" value="EnsemblFungi"/>
</dbReference>
<protein>
    <recommendedName>
        <fullName evidence="3">ENTH domain-containing protein</fullName>
    </recommendedName>
</protein>
<dbReference type="PROSITE" id="PS50942">
    <property type="entry name" value="ENTH"/>
    <property type="match status" value="1"/>
</dbReference>